<feature type="domain" description="3-hydroxyisobutyrate dehydrogenase-like NAD-binding" evidence="6">
    <location>
        <begin position="166"/>
        <end position="286"/>
    </location>
</feature>
<dbReference type="Proteomes" id="UP000006844">
    <property type="component" value="Chromosome"/>
</dbReference>
<dbReference type="InterPro" id="IPR036291">
    <property type="entry name" value="NAD(P)-bd_dom_sf"/>
</dbReference>
<dbReference type="GO" id="GO:0008679">
    <property type="term" value="F:2-hydroxy-3-oxopropionate reductase activity"/>
    <property type="evidence" value="ECO:0007669"/>
    <property type="project" value="UniProtKB-EC"/>
</dbReference>
<dbReference type="RefSeq" id="WP_013568087.1">
    <property type="nucleotide sequence ID" value="NC_014963.1"/>
</dbReference>
<evidence type="ECO:0000256" key="4">
    <source>
        <dbReference type="PIRSR" id="PIRSR000103-1"/>
    </source>
</evidence>
<dbReference type="Pfam" id="PF03446">
    <property type="entry name" value="NAD_binding_2"/>
    <property type="match status" value="1"/>
</dbReference>
<dbReference type="PANTHER" id="PTHR43060:SF15">
    <property type="entry name" value="3-HYDROXYISOBUTYRATE DEHYDROGENASE-LIKE 1, MITOCHONDRIAL-RELATED"/>
    <property type="match status" value="1"/>
</dbReference>
<evidence type="ECO:0000313" key="7">
    <source>
        <dbReference type="EMBL" id="ADV82354.1"/>
    </source>
</evidence>
<dbReference type="Gene3D" id="3.40.50.720">
    <property type="entry name" value="NAD(P)-binding Rossmann-like Domain"/>
    <property type="match status" value="1"/>
</dbReference>
<sequence length="304" mass="31780">MAKLGFIGLGIMGMPMARHLLEAGHGVTLWSITPGKAEKLKASGAATIAATPAEVAQRSEVVFLCVGDTAMSRNTIFGADGIAAGARPGSVVVDCSSISPSASKQMAEELRTRGIELLDAPVTGSKNGAESGNLTFMVGGDKDVFERVKPFCLTMGPNLYYCGANGMGLHAKLSQNLIIGNLINAFNESFVLSTKAGIEPELMLDILNNSAAKSGLVAAKAPLVFARNFATHFSVKWLEKDMQLMLESAGELGVPTPLTALSAQMLRTAIAAGYGEEDICASIKVLEGLARVEVSDPAHRNRAG</sequence>
<dbReference type="PANTHER" id="PTHR43060">
    <property type="entry name" value="3-HYDROXYISOBUTYRATE DEHYDROGENASE-LIKE 1, MITOCHONDRIAL-RELATED"/>
    <property type="match status" value="1"/>
</dbReference>
<evidence type="ECO:0000256" key="3">
    <source>
        <dbReference type="ARBA" id="ARBA00023027"/>
    </source>
</evidence>
<name>E8V1S3_TERSS</name>
<dbReference type="KEGG" id="tsa:AciPR4_1532"/>
<reference evidence="7 8" key="1">
    <citation type="journal article" date="2012" name="Stand. Genomic Sci.">
        <title>Complete genome sequence of Terriglobus saanensis type strain SP1PR4(T), an Acidobacteria from tundra soil.</title>
        <authorList>
            <person name="Rawat S.R."/>
            <person name="Mannisto M.K."/>
            <person name="Starovoytov V."/>
            <person name="Goodwin L."/>
            <person name="Nolan M."/>
            <person name="Hauser L."/>
            <person name="Land M."/>
            <person name="Davenport K.W."/>
            <person name="Woyke T."/>
            <person name="Haggblom M.M."/>
        </authorList>
    </citation>
    <scope>NUCLEOTIDE SEQUENCE</scope>
    <source>
        <strain evidence="8">ATCC BAA-1853 / DSM 23119 / SP1PR4</strain>
    </source>
</reference>
<evidence type="ECO:0000313" key="8">
    <source>
        <dbReference type="Proteomes" id="UP000006844"/>
    </source>
</evidence>
<dbReference type="eggNOG" id="COG2084">
    <property type="taxonomic scope" value="Bacteria"/>
</dbReference>
<dbReference type="InterPro" id="IPR002204">
    <property type="entry name" value="3-OH-isobutyrate_DH-rel_CS"/>
</dbReference>
<dbReference type="HOGENOM" id="CLU_035117_1_0_0"/>
<dbReference type="AlphaFoldDB" id="E8V1S3"/>
<evidence type="ECO:0000256" key="2">
    <source>
        <dbReference type="ARBA" id="ARBA00023002"/>
    </source>
</evidence>
<dbReference type="SUPFAM" id="SSF51735">
    <property type="entry name" value="NAD(P)-binding Rossmann-fold domains"/>
    <property type="match status" value="1"/>
</dbReference>
<dbReference type="EC" id="1.1.1.60" evidence="7"/>
<dbReference type="EMBL" id="CP002467">
    <property type="protein sequence ID" value="ADV82354.1"/>
    <property type="molecule type" value="Genomic_DNA"/>
</dbReference>
<evidence type="ECO:0000259" key="5">
    <source>
        <dbReference type="Pfam" id="PF03446"/>
    </source>
</evidence>
<dbReference type="InterPro" id="IPR008927">
    <property type="entry name" value="6-PGluconate_DH-like_C_sf"/>
</dbReference>
<dbReference type="GO" id="GO:0051287">
    <property type="term" value="F:NAD binding"/>
    <property type="evidence" value="ECO:0007669"/>
    <property type="project" value="InterPro"/>
</dbReference>
<evidence type="ECO:0000259" key="6">
    <source>
        <dbReference type="Pfam" id="PF14833"/>
    </source>
</evidence>
<dbReference type="Pfam" id="PF14833">
    <property type="entry name" value="NAD_binding_11"/>
    <property type="match status" value="1"/>
</dbReference>
<dbReference type="InterPro" id="IPR029154">
    <property type="entry name" value="HIBADH-like_NADP-bd"/>
</dbReference>
<dbReference type="PIRSF" id="PIRSF000103">
    <property type="entry name" value="HIBADH"/>
    <property type="match status" value="1"/>
</dbReference>
<keyword evidence="3" id="KW-0520">NAD</keyword>
<organism evidence="7 8">
    <name type="scientific">Terriglobus saanensis (strain ATCC BAA-1853 / DSM 23119 / SP1PR4)</name>
    <dbReference type="NCBI Taxonomy" id="401053"/>
    <lineage>
        <taxon>Bacteria</taxon>
        <taxon>Pseudomonadati</taxon>
        <taxon>Acidobacteriota</taxon>
        <taxon>Terriglobia</taxon>
        <taxon>Terriglobales</taxon>
        <taxon>Acidobacteriaceae</taxon>
        <taxon>Terriglobus</taxon>
    </lineage>
</organism>
<dbReference type="PROSITE" id="PS00895">
    <property type="entry name" value="3_HYDROXYISOBUT_DH"/>
    <property type="match status" value="1"/>
</dbReference>
<gene>
    <name evidence="7" type="ordered locus">AciPR4_1532</name>
</gene>
<proteinExistence type="inferred from homology"/>
<dbReference type="InterPro" id="IPR006115">
    <property type="entry name" value="6PGDH_NADP-bd"/>
</dbReference>
<dbReference type="SUPFAM" id="SSF48179">
    <property type="entry name" value="6-phosphogluconate dehydrogenase C-terminal domain-like"/>
    <property type="match status" value="1"/>
</dbReference>
<dbReference type="GO" id="GO:0016054">
    <property type="term" value="P:organic acid catabolic process"/>
    <property type="evidence" value="ECO:0007669"/>
    <property type="project" value="UniProtKB-ARBA"/>
</dbReference>
<dbReference type="Gene3D" id="1.10.1040.10">
    <property type="entry name" value="N-(1-d-carboxylethyl)-l-norvaline Dehydrogenase, domain 2"/>
    <property type="match status" value="1"/>
</dbReference>
<keyword evidence="2 7" id="KW-0560">Oxidoreductase</keyword>
<dbReference type="STRING" id="401053.AciPR4_1532"/>
<dbReference type="GO" id="GO:0050661">
    <property type="term" value="F:NADP binding"/>
    <property type="evidence" value="ECO:0007669"/>
    <property type="project" value="InterPro"/>
</dbReference>
<dbReference type="InterPro" id="IPR015815">
    <property type="entry name" value="HIBADH-related"/>
</dbReference>
<protein>
    <submittedName>
        <fullName evidence="7">2-hydroxy-3-oxopropionate reductase</fullName>
        <ecNumber evidence="7">1.1.1.60</ecNumber>
    </submittedName>
</protein>
<evidence type="ECO:0000256" key="1">
    <source>
        <dbReference type="ARBA" id="ARBA00009080"/>
    </source>
</evidence>
<comment type="similarity">
    <text evidence="1">Belongs to the HIBADH-related family.</text>
</comment>
<dbReference type="InterPro" id="IPR013328">
    <property type="entry name" value="6PGD_dom2"/>
</dbReference>
<feature type="domain" description="6-phosphogluconate dehydrogenase NADP-binding" evidence="5">
    <location>
        <begin position="3"/>
        <end position="163"/>
    </location>
</feature>
<feature type="active site" evidence="4">
    <location>
        <position position="172"/>
    </location>
</feature>
<dbReference type="OrthoDB" id="9786703at2"/>
<accession>E8V1S3</accession>
<keyword evidence="8" id="KW-1185">Reference proteome</keyword>